<dbReference type="SUPFAM" id="SSF53756">
    <property type="entry name" value="UDP-Glycosyltransferase/glycogen phosphorylase"/>
    <property type="match status" value="1"/>
</dbReference>
<dbReference type="PANTHER" id="PTHR45947">
    <property type="entry name" value="SULFOQUINOVOSYL TRANSFERASE SQD2"/>
    <property type="match status" value="1"/>
</dbReference>
<feature type="domain" description="Glycosyl transferase family 1" evidence="1">
    <location>
        <begin position="222"/>
        <end position="361"/>
    </location>
</feature>
<dbReference type="RefSeq" id="WP_407030616.1">
    <property type="nucleotide sequence ID" value="NZ_JAQGEF010000005.1"/>
</dbReference>
<organism evidence="2 3">
    <name type="scientific">Polluticaenibacter yanchengensis</name>
    <dbReference type="NCBI Taxonomy" id="3014562"/>
    <lineage>
        <taxon>Bacteria</taxon>
        <taxon>Pseudomonadati</taxon>
        <taxon>Bacteroidota</taxon>
        <taxon>Chitinophagia</taxon>
        <taxon>Chitinophagales</taxon>
        <taxon>Chitinophagaceae</taxon>
        <taxon>Polluticaenibacter</taxon>
    </lineage>
</organism>
<dbReference type="InterPro" id="IPR050194">
    <property type="entry name" value="Glycosyltransferase_grp1"/>
</dbReference>
<dbReference type="Gene3D" id="3.40.50.2000">
    <property type="entry name" value="Glycogen Phosphorylase B"/>
    <property type="match status" value="2"/>
</dbReference>
<evidence type="ECO:0000259" key="1">
    <source>
        <dbReference type="Pfam" id="PF00534"/>
    </source>
</evidence>
<dbReference type="Proteomes" id="UP001210231">
    <property type="component" value="Unassembled WGS sequence"/>
</dbReference>
<dbReference type="PANTHER" id="PTHR45947:SF3">
    <property type="entry name" value="SULFOQUINOVOSYL TRANSFERASE SQD2"/>
    <property type="match status" value="1"/>
</dbReference>
<sequence>MINASPYLLWICSWYPNKTSLYDGDFIQRHAESVALYKKVVVVTFYKDNNITEGKSFEIERNEKGNLKEYIVYYKAPEYSINRVDNLLNIFTYLKIGKIVLAKIVNEMGVPELFHAHIILNAGMLARWASNKYKVPYFLSEQWVEYLPEAKPNFRNINYWSKRKWQKVTAGAKGVSAVSKYLGAHLTRLQPVINPVRIPNVVNDLVFNMNDIDGKVESGNVIRFLHISTGTYQKNMEGMMAAFDLLQRDGVAFELSLILSREARKKLSVLIDRPYVKLLSERSQVELALLYKTHDAFVLFSRYETFGCVIIEANACGLPVIGSDMAVLKEIIQHGKNGLLARNEDPADLYERLLEYLKCTSTFDKQGMSAHAIKAFNYSVVGKQFLDFYEGK</sequence>
<evidence type="ECO:0000313" key="2">
    <source>
        <dbReference type="EMBL" id="MDA3614288.1"/>
    </source>
</evidence>
<gene>
    <name evidence="2" type="ORF">O3P16_05675</name>
</gene>
<reference evidence="2 3" key="1">
    <citation type="submission" date="2022-12" db="EMBL/GenBank/DDBJ databases">
        <title>Chitinophagaceae gen. sp. nov., a new member of the family Chitinophagaceae, isolated from soil in a chemical factory.</title>
        <authorList>
            <person name="Ke Z."/>
        </authorList>
    </citation>
    <scope>NUCLEOTIDE SEQUENCE [LARGE SCALE GENOMIC DNA]</scope>
    <source>
        <strain evidence="2 3">LY-5</strain>
    </source>
</reference>
<comment type="caution">
    <text evidence="2">The sequence shown here is derived from an EMBL/GenBank/DDBJ whole genome shotgun (WGS) entry which is preliminary data.</text>
</comment>
<accession>A0ABT4UHP1</accession>
<proteinExistence type="predicted"/>
<name>A0ABT4UHP1_9BACT</name>
<protein>
    <submittedName>
        <fullName evidence="2">Glycosyltransferase family 4 protein</fullName>
    </submittedName>
</protein>
<keyword evidence="3" id="KW-1185">Reference proteome</keyword>
<dbReference type="EMBL" id="JAQGEF010000005">
    <property type="protein sequence ID" value="MDA3614288.1"/>
    <property type="molecule type" value="Genomic_DNA"/>
</dbReference>
<evidence type="ECO:0000313" key="3">
    <source>
        <dbReference type="Proteomes" id="UP001210231"/>
    </source>
</evidence>
<dbReference type="Pfam" id="PF00534">
    <property type="entry name" value="Glycos_transf_1"/>
    <property type="match status" value="1"/>
</dbReference>
<dbReference type="InterPro" id="IPR001296">
    <property type="entry name" value="Glyco_trans_1"/>
</dbReference>
<dbReference type="CDD" id="cd03801">
    <property type="entry name" value="GT4_PimA-like"/>
    <property type="match status" value="1"/>
</dbReference>